<gene>
    <name evidence="1" type="ORF">BCR41DRAFT_421174</name>
</gene>
<dbReference type="STRING" id="64571.A0A1Y2GRG2"/>
<dbReference type="EMBL" id="MCFF01000013">
    <property type="protein sequence ID" value="ORZ20072.1"/>
    <property type="molecule type" value="Genomic_DNA"/>
</dbReference>
<protein>
    <recommendedName>
        <fullName evidence="3">MULE transposase domain-containing protein</fullName>
    </recommendedName>
</protein>
<dbReference type="InParanoid" id="A0A1Y2GRG2"/>
<reference evidence="1 2" key="1">
    <citation type="submission" date="2016-07" db="EMBL/GenBank/DDBJ databases">
        <title>Pervasive Adenine N6-methylation of Active Genes in Fungi.</title>
        <authorList>
            <consortium name="DOE Joint Genome Institute"/>
            <person name="Mondo S.J."/>
            <person name="Dannebaum R.O."/>
            <person name="Kuo R.C."/>
            <person name="Labutti K."/>
            <person name="Haridas S."/>
            <person name="Kuo A."/>
            <person name="Salamov A."/>
            <person name="Ahrendt S.R."/>
            <person name="Lipzen A."/>
            <person name="Sullivan W."/>
            <person name="Andreopoulos W.B."/>
            <person name="Clum A."/>
            <person name="Lindquist E."/>
            <person name="Daum C."/>
            <person name="Ramamoorthy G.K."/>
            <person name="Gryganskyi A."/>
            <person name="Culley D."/>
            <person name="Magnuson J.K."/>
            <person name="James T.Y."/>
            <person name="O'Malley M.A."/>
            <person name="Stajich J.E."/>
            <person name="Spatafora J.W."/>
            <person name="Visel A."/>
            <person name="Grigoriev I.V."/>
        </authorList>
    </citation>
    <scope>NUCLEOTIDE SEQUENCE [LARGE SCALE GENOMIC DNA]</scope>
    <source>
        <strain evidence="1 2">NRRL 3116</strain>
    </source>
</reference>
<proteinExistence type="predicted"/>
<dbReference type="GeneID" id="33571834"/>
<dbReference type="AlphaFoldDB" id="A0A1Y2GRG2"/>
<dbReference type="PANTHER" id="PTHR31569:SF4">
    <property type="entry name" value="SWIM-TYPE DOMAIN-CONTAINING PROTEIN"/>
    <property type="match status" value="1"/>
</dbReference>
<dbReference type="Proteomes" id="UP000193648">
    <property type="component" value="Unassembled WGS sequence"/>
</dbReference>
<evidence type="ECO:0008006" key="3">
    <source>
        <dbReference type="Google" id="ProtNLM"/>
    </source>
</evidence>
<accession>A0A1Y2GRG2</accession>
<dbReference type="InterPro" id="IPR052579">
    <property type="entry name" value="Zinc_finger_SWIM"/>
</dbReference>
<dbReference type="RefSeq" id="XP_021882612.1">
    <property type="nucleotide sequence ID" value="XM_022029991.1"/>
</dbReference>
<evidence type="ECO:0000313" key="1">
    <source>
        <dbReference type="EMBL" id="ORZ20072.1"/>
    </source>
</evidence>
<dbReference type="OrthoDB" id="2438244at2759"/>
<dbReference type="PANTHER" id="PTHR31569">
    <property type="entry name" value="SWIM-TYPE DOMAIN-CONTAINING PROTEIN"/>
    <property type="match status" value="1"/>
</dbReference>
<keyword evidence="2" id="KW-1185">Reference proteome</keyword>
<comment type="caution">
    <text evidence="1">The sequence shown here is derived from an EMBL/GenBank/DDBJ whole genome shotgun (WGS) entry which is preliminary data.</text>
</comment>
<evidence type="ECO:0000313" key="2">
    <source>
        <dbReference type="Proteomes" id="UP000193648"/>
    </source>
</evidence>
<organism evidence="1 2">
    <name type="scientific">Lobosporangium transversale</name>
    <dbReference type="NCBI Taxonomy" id="64571"/>
    <lineage>
        <taxon>Eukaryota</taxon>
        <taxon>Fungi</taxon>
        <taxon>Fungi incertae sedis</taxon>
        <taxon>Mucoromycota</taxon>
        <taxon>Mortierellomycotina</taxon>
        <taxon>Mortierellomycetes</taxon>
        <taxon>Mortierellales</taxon>
        <taxon>Mortierellaceae</taxon>
        <taxon>Lobosporangium</taxon>
    </lineage>
</organism>
<name>A0A1Y2GRG2_9FUNG</name>
<sequence length="524" mass="60848">MTQLTLKDILHYAVDYDPLVVVEPYPIPREADSPHPFTASFTIEQFRSFWNQERIAFQWQYCSERNSRTFYSNQPLDTPLPCFKPTTYGSQDPGRPREYDWSVKHGCRQRRREKALTIGRSSVGKNCPAHIRIQKVVGQDRVNIEYHWRHNHSTAPEATSLLPLGPNEHNWSKKRIMEDRDWKDIKVLLRPSSELVDREGDKVSPAHFIKYNNIRASVYRRRVASSQKHKDVKVSVNLWIEQIHQDGGKGFFVDHFDNKPDQYLIAWSFASQLKIIQEDSQVLFMDSTCKAIKSLEPTNENLKVYTSACLFTIFAKDAHGQRGIPIAHMISSSKSRDLIIKWLSWLKIDCGLNASKFIVDRAVLETEIANAIFPDATIYYSLFHLQQLWEEQLKKAFNSKELDKLRPLLTSICNATSEEQLLILSQQLKVQHPGATAVFEYIENNWFNDLQKPYWMIFMGDNYQHVDTKGLVEGWRSVLKRYRLDRERSLRADCAIYMLQKAFSTEFNVEGSGSPGESQPIQIP</sequence>